<evidence type="ECO:0000313" key="3">
    <source>
        <dbReference type="Proteomes" id="UP000887581"/>
    </source>
</evidence>
<dbReference type="InterPro" id="IPR015797">
    <property type="entry name" value="NUDIX_hydrolase-like_dom_sf"/>
</dbReference>
<dbReference type="PANTHER" id="PTHR13124">
    <property type="entry name" value="39S RIBOSOMAL PROTEIN L46, MITOCHONDRIAL PRECURSOR-RELATED"/>
    <property type="match status" value="1"/>
</dbReference>
<keyword evidence="3" id="KW-1185">Reference proteome</keyword>
<dbReference type="SUPFAM" id="SSF55811">
    <property type="entry name" value="Nudix"/>
    <property type="match status" value="1"/>
</dbReference>
<evidence type="ECO:0000259" key="2">
    <source>
        <dbReference type="Pfam" id="PF11788"/>
    </source>
</evidence>
<dbReference type="InterPro" id="IPR021757">
    <property type="entry name" value="Ribosomal_mL46_N"/>
</dbReference>
<evidence type="ECO:0000313" key="4">
    <source>
        <dbReference type="WBParaSite" id="sdigi.contig58.g3189.t1"/>
    </source>
</evidence>
<evidence type="ECO:0000256" key="1">
    <source>
        <dbReference type="ARBA" id="ARBA00035534"/>
    </source>
</evidence>
<accession>A0A915PY77</accession>
<feature type="domain" description="Large ribosomal subunit protein mL46 N-terminal" evidence="2">
    <location>
        <begin position="50"/>
        <end position="138"/>
    </location>
</feature>
<dbReference type="PANTHER" id="PTHR13124:SF12">
    <property type="entry name" value="LARGE RIBOSOMAL SUBUNIT PROTEIN ML46"/>
    <property type="match status" value="1"/>
</dbReference>
<proteinExistence type="predicted"/>
<dbReference type="Pfam" id="PF11788">
    <property type="entry name" value="MRP-L46"/>
    <property type="match status" value="1"/>
</dbReference>
<protein>
    <recommendedName>
        <fullName evidence="1">39S ribosomal protein L46, mitochondrial</fullName>
    </recommendedName>
</protein>
<dbReference type="InterPro" id="IPR040008">
    <property type="entry name" value="Ribosomal_mL46"/>
</dbReference>
<organism evidence="3 4">
    <name type="scientific">Setaria digitata</name>
    <dbReference type="NCBI Taxonomy" id="48799"/>
    <lineage>
        <taxon>Eukaryota</taxon>
        <taxon>Metazoa</taxon>
        <taxon>Ecdysozoa</taxon>
        <taxon>Nematoda</taxon>
        <taxon>Chromadorea</taxon>
        <taxon>Rhabditida</taxon>
        <taxon>Spirurina</taxon>
        <taxon>Spiruromorpha</taxon>
        <taxon>Filarioidea</taxon>
        <taxon>Setariidae</taxon>
        <taxon>Setaria</taxon>
    </lineage>
</organism>
<dbReference type="WBParaSite" id="sdigi.contig58.g3189.t1">
    <property type="protein sequence ID" value="sdigi.contig58.g3189.t1"/>
    <property type="gene ID" value="sdigi.contig58.g3189"/>
</dbReference>
<dbReference type="GO" id="GO:0003735">
    <property type="term" value="F:structural constituent of ribosome"/>
    <property type="evidence" value="ECO:0007669"/>
    <property type="project" value="InterPro"/>
</dbReference>
<dbReference type="Gene3D" id="3.90.79.10">
    <property type="entry name" value="Nucleoside Triphosphate Pyrophosphohydrolase"/>
    <property type="match status" value="1"/>
</dbReference>
<name>A0A915PY77_9BILA</name>
<dbReference type="Proteomes" id="UP000887581">
    <property type="component" value="Unplaced"/>
</dbReference>
<dbReference type="GO" id="GO:0005762">
    <property type="term" value="C:mitochondrial large ribosomal subunit"/>
    <property type="evidence" value="ECO:0007669"/>
    <property type="project" value="TreeGrafter"/>
</dbReference>
<reference evidence="4" key="1">
    <citation type="submission" date="2022-11" db="UniProtKB">
        <authorList>
            <consortium name="WormBaseParasite"/>
        </authorList>
    </citation>
    <scope>IDENTIFICATION</scope>
</reference>
<dbReference type="AlphaFoldDB" id="A0A915PY77"/>
<sequence length="335" mass="38883">MISARITVPFVRLLQAWDLASTALMSHRALRQLLRFQSSLAVSDRPPHVWDIFASVAVIRPPIIAPPMIDVEKRYHDVMLQKELERSLLCDFELRQLRDERLLKERERLKMSDEESNLHEEIGILASVDEENWRKEADQIRKQLRIGDLTKVKRCLPFAKAGDRSLQRKIDEFLVLIVCQKFGRKDNYHSPWQLPQAKNLPGESLKQTSERCVEELFSELPVKGMSNAPFSVYFYCYPAQLRQRLKTQSRGAAIFFFKALCQKHVPMKANKNEVADYKWVSAEEFVTNLRHATSYLRALSTLFPSYLLTRNSFQCGEEMKSIKTTSKTEMQAQAS</sequence>